<evidence type="ECO:0000256" key="1">
    <source>
        <dbReference type="SAM" id="MobiDB-lite"/>
    </source>
</evidence>
<proteinExistence type="predicted"/>
<feature type="compositionally biased region" description="Basic and acidic residues" evidence="1">
    <location>
        <begin position="23"/>
        <end position="38"/>
    </location>
</feature>
<comment type="caution">
    <text evidence="2">The sequence shown here is derived from an EMBL/GenBank/DDBJ whole genome shotgun (WGS) entry which is preliminary data.</text>
</comment>
<dbReference type="AlphaFoldDB" id="A0A7J7K272"/>
<gene>
    <name evidence="2" type="ORF">EB796_008958</name>
</gene>
<dbReference type="Proteomes" id="UP000593567">
    <property type="component" value="Unassembled WGS sequence"/>
</dbReference>
<protein>
    <submittedName>
        <fullName evidence="2">Uncharacterized protein</fullName>
    </submittedName>
</protein>
<evidence type="ECO:0000313" key="3">
    <source>
        <dbReference type="Proteomes" id="UP000593567"/>
    </source>
</evidence>
<sequence>MSELFSHACQVLQSPLLHIGYDHESTRHAKDMRNEDRSRRRSKTHDVTSSQAPCHVISLHIVSGRHSRSCTPHLSDVGV</sequence>
<feature type="region of interest" description="Disordered" evidence="1">
    <location>
        <begin position="23"/>
        <end position="51"/>
    </location>
</feature>
<evidence type="ECO:0000313" key="2">
    <source>
        <dbReference type="EMBL" id="KAF6032740.1"/>
    </source>
</evidence>
<dbReference type="EMBL" id="VXIV02001484">
    <property type="protein sequence ID" value="KAF6032740.1"/>
    <property type="molecule type" value="Genomic_DNA"/>
</dbReference>
<accession>A0A7J7K272</accession>
<reference evidence="2" key="1">
    <citation type="submission" date="2020-06" db="EMBL/GenBank/DDBJ databases">
        <title>Draft genome of Bugula neritina, a colonial animal packing powerful symbionts and potential medicines.</title>
        <authorList>
            <person name="Rayko M."/>
        </authorList>
    </citation>
    <scope>NUCLEOTIDE SEQUENCE [LARGE SCALE GENOMIC DNA]</scope>
    <source>
        <strain evidence="2">Kwan_BN1</strain>
    </source>
</reference>
<organism evidence="2 3">
    <name type="scientific">Bugula neritina</name>
    <name type="common">Brown bryozoan</name>
    <name type="synonym">Sertularia neritina</name>
    <dbReference type="NCBI Taxonomy" id="10212"/>
    <lineage>
        <taxon>Eukaryota</taxon>
        <taxon>Metazoa</taxon>
        <taxon>Spiralia</taxon>
        <taxon>Lophotrochozoa</taxon>
        <taxon>Bryozoa</taxon>
        <taxon>Gymnolaemata</taxon>
        <taxon>Cheilostomatida</taxon>
        <taxon>Flustrina</taxon>
        <taxon>Buguloidea</taxon>
        <taxon>Bugulidae</taxon>
        <taxon>Bugula</taxon>
    </lineage>
</organism>
<keyword evidence="3" id="KW-1185">Reference proteome</keyword>
<name>A0A7J7K272_BUGNE</name>